<dbReference type="InterPro" id="IPR008166">
    <property type="entry name" value="Glyco_transf_92"/>
</dbReference>
<evidence type="ECO:0000256" key="4">
    <source>
        <dbReference type="ARBA" id="ARBA00022679"/>
    </source>
</evidence>
<dbReference type="GO" id="GO:0016757">
    <property type="term" value="F:glycosyltransferase activity"/>
    <property type="evidence" value="ECO:0007669"/>
    <property type="project" value="UniProtKB-UniRule"/>
</dbReference>
<dbReference type="Proteomes" id="UP001347796">
    <property type="component" value="Unassembled WGS sequence"/>
</dbReference>
<reference evidence="9 10" key="1">
    <citation type="submission" date="2024-01" db="EMBL/GenBank/DDBJ databases">
        <title>The genome of the rayed Mediterranean limpet Patella caerulea (Linnaeus, 1758).</title>
        <authorList>
            <person name="Anh-Thu Weber A."/>
            <person name="Halstead-Nussloch G."/>
        </authorList>
    </citation>
    <scope>NUCLEOTIDE SEQUENCE [LARGE SCALE GENOMIC DNA]</scope>
    <source>
        <strain evidence="9">AATW-2023a</strain>
        <tissue evidence="9">Whole specimen</tissue>
    </source>
</reference>
<evidence type="ECO:0000256" key="3">
    <source>
        <dbReference type="ARBA" id="ARBA00022676"/>
    </source>
</evidence>
<sequence length="484" mass="57667">MRFYLKKLIYILIVFYVVSFMIYTYITVDRQTFITATGNFVITAKRNNKYQNSVDVPKTSPKKEHRPTAVTFTERKAGPCMDLRRPQQVFDAETWQKVNGDVKNFVFSAFYENITEPKVRIVGLKERKSSQGIFCQMWFDGKTELEIETVYIKKIPEDHSKRYSATFYICQWEQKELIPYAVSLVTSLCEKPTNFLSVQHNLEQKWKFSLCLTPFNFRYSRAYELVEMIELNRLLGVEHFFFYNYSTGSNVDEVLDTYINEGVVKVIQWHLPILVDRWPPNKKEEVHYFAQLASLNDCLYRNLYTSKYIVYTDLDEFIIPRKTTDLPSLISKIDPDSNKYGAFIFRCIFFRKEWPKLKGDFEGRAQAEKYKSETLLTVKREHKLWPMYQRSKYIVKPSGVEVVGIHTVWTWRNGYKAYKVNEDDARLHHYRSWENPIEPNSRIIDMIIHDNYKDKLLERLNQRWMQLPDVPLDIPISNYTHPLR</sequence>
<dbReference type="GO" id="GO:0016020">
    <property type="term" value="C:membrane"/>
    <property type="evidence" value="ECO:0007669"/>
    <property type="project" value="UniProtKB-SubCell"/>
</dbReference>
<dbReference type="EMBL" id="JAZGQO010000006">
    <property type="protein sequence ID" value="KAK6185955.1"/>
    <property type="molecule type" value="Genomic_DNA"/>
</dbReference>
<keyword evidence="4 8" id="KW-0808">Transferase</keyword>
<keyword evidence="10" id="KW-1185">Reference proteome</keyword>
<evidence type="ECO:0000256" key="5">
    <source>
        <dbReference type="ARBA" id="ARBA00022692"/>
    </source>
</evidence>
<gene>
    <name evidence="9" type="ORF">SNE40_008082</name>
</gene>
<comment type="caution">
    <text evidence="9">The sequence shown here is derived from an EMBL/GenBank/DDBJ whole genome shotgun (WGS) entry which is preliminary data.</text>
</comment>
<evidence type="ECO:0000256" key="7">
    <source>
        <dbReference type="ARBA" id="ARBA00023136"/>
    </source>
</evidence>
<evidence type="ECO:0000256" key="8">
    <source>
        <dbReference type="RuleBase" id="RU366017"/>
    </source>
</evidence>
<keyword evidence="3 8" id="KW-0328">Glycosyltransferase</keyword>
<feature type="transmembrane region" description="Helical" evidence="8">
    <location>
        <begin position="7"/>
        <end position="26"/>
    </location>
</feature>
<comment type="similarity">
    <text evidence="2 8">Belongs to the glycosyltransferase 92 family.</text>
</comment>
<proteinExistence type="inferred from homology"/>
<dbReference type="Pfam" id="PF01697">
    <property type="entry name" value="Glyco_transf_92"/>
    <property type="match status" value="1"/>
</dbReference>
<evidence type="ECO:0000256" key="1">
    <source>
        <dbReference type="ARBA" id="ARBA00004167"/>
    </source>
</evidence>
<accession>A0AAN8Q9S0</accession>
<evidence type="ECO:0000313" key="10">
    <source>
        <dbReference type="Proteomes" id="UP001347796"/>
    </source>
</evidence>
<protein>
    <recommendedName>
        <fullName evidence="8">Glycosyltransferase family 92 protein</fullName>
        <ecNumber evidence="8">2.4.1.-</ecNumber>
    </recommendedName>
</protein>
<evidence type="ECO:0000313" key="9">
    <source>
        <dbReference type="EMBL" id="KAK6185955.1"/>
    </source>
</evidence>
<dbReference type="AlphaFoldDB" id="A0AAN8Q9S0"/>
<dbReference type="PANTHER" id="PTHR21461">
    <property type="entry name" value="GLYCOSYLTRANSFERASE FAMILY 92 PROTEIN"/>
    <property type="match status" value="1"/>
</dbReference>
<organism evidence="9 10">
    <name type="scientific">Patella caerulea</name>
    <name type="common">Rayed Mediterranean limpet</name>
    <dbReference type="NCBI Taxonomy" id="87958"/>
    <lineage>
        <taxon>Eukaryota</taxon>
        <taxon>Metazoa</taxon>
        <taxon>Spiralia</taxon>
        <taxon>Lophotrochozoa</taxon>
        <taxon>Mollusca</taxon>
        <taxon>Gastropoda</taxon>
        <taxon>Patellogastropoda</taxon>
        <taxon>Patelloidea</taxon>
        <taxon>Patellidae</taxon>
        <taxon>Patella</taxon>
    </lineage>
</organism>
<evidence type="ECO:0000256" key="6">
    <source>
        <dbReference type="ARBA" id="ARBA00022989"/>
    </source>
</evidence>
<keyword evidence="5 8" id="KW-0812">Transmembrane</keyword>
<dbReference type="PANTHER" id="PTHR21461:SF69">
    <property type="entry name" value="GLYCOSYLTRANSFERASE FAMILY 92 PROTEIN"/>
    <property type="match status" value="1"/>
</dbReference>
<comment type="subcellular location">
    <subcellularLocation>
        <location evidence="1">Membrane</location>
        <topology evidence="1">Single-pass membrane protein</topology>
    </subcellularLocation>
</comment>
<dbReference type="GO" id="GO:0005737">
    <property type="term" value="C:cytoplasm"/>
    <property type="evidence" value="ECO:0007669"/>
    <property type="project" value="TreeGrafter"/>
</dbReference>
<evidence type="ECO:0000256" key="2">
    <source>
        <dbReference type="ARBA" id="ARBA00007647"/>
    </source>
</evidence>
<dbReference type="EC" id="2.4.1.-" evidence="8"/>
<keyword evidence="6 8" id="KW-1133">Transmembrane helix</keyword>
<name>A0AAN8Q9S0_PATCE</name>
<keyword evidence="7 8" id="KW-0472">Membrane</keyword>